<dbReference type="Pfam" id="PF13304">
    <property type="entry name" value="AAA_21"/>
    <property type="match status" value="1"/>
</dbReference>
<dbReference type="PANTHER" id="PTHR32182:SF23">
    <property type="entry name" value="ATP BINDING PROTEIN"/>
    <property type="match status" value="1"/>
</dbReference>
<dbReference type="Proteomes" id="UP000050509">
    <property type="component" value="Unassembled WGS sequence"/>
</dbReference>
<dbReference type="EMBL" id="LJCR01000075">
    <property type="protein sequence ID" value="KPV54315.1"/>
    <property type="molecule type" value="Genomic_DNA"/>
</dbReference>
<proteinExistence type="predicted"/>
<dbReference type="Gene3D" id="3.40.50.300">
    <property type="entry name" value="P-loop containing nucleotide triphosphate hydrolases"/>
    <property type="match status" value="1"/>
</dbReference>
<accession>A0A0P9D9A6</accession>
<dbReference type="SUPFAM" id="SSF52540">
    <property type="entry name" value="P-loop containing nucleoside triphosphate hydrolases"/>
    <property type="match status" value="1"/>
</dbReference>
<dbReference type="GO" id="GO:0016887">
    <property type="term" value="F:ATP hydrolysis activity"/>
    <property type="evidence" value="ECO:0007669"/>
    <property type="project" value="InterPro"/>
</dbReference>
<dbReference type="GO" id="GO:0006302">
    <property type="term" value="P:double-strand break repair"/>
    <property type="evidence" value="ECO:0007669"/>
    <property type="project" value="TreeGrafter"/>
</dbReference>
<evidence type="ECO:0000313" key="2">
    <source>
        <dbReference type="EMBL" id="KPV54315.1"/>
    </source>
</evidence>
<protein>
    <recommendedName>
        <fullName evidence="1">AAA+ ATPase domain-containing protein</fullName>
    </recommendedName>
</protein>
<gene>
    <name evidence="2" type="ORF">SE17_04500</name>
</gene>
<dbReference type="InterPro" id="IPR027417">
    <property type="entry name" value="P-loop_NTPase"/>
</dbReference>
<dbReference type="InterPro" id="IPR003959">
    <property type="entry name" value="ATPase_AAA_core"/>
</dbReference>
<evidence type="ECO:0000259" key="1">
    <source>
        <dbReference type="SMART" id="SM00382"/>
    </source>
</evidence>
<dbReference type="AlphaFoldDB" id="A0A0P9D9A6"/>
<evidence type="ECO:0000313" key="3">
    <source>
        <dbReference type="Proteomes" id="UP000050509"/>
    </source>
</evidence>
<keyword evidence="3" id="KW-1185">Reference proteome</keyword>
<reference evidence="2 3" key="1">
    <citation type="submission" date="2015-09" db="EMBL/GenBank/DDBJ databases">
        <title>Draft genome sequence of Kouleothrix aurantiaca JCM 19913.</title>
        <authorList>
            <person name="Hemp J."/>
        </authorList>
    </citation>
    <scope>NUCLEOTIDE SEQUENCE [LARGE SCALE GENOMIC DNA]</scope>
    <source>
        <strain evidence="2 3">COM-B</strain>
    </source>
</reference>
<name>A0A0P9D9A6_9CHLR</name>
<dbReference type="GO" id="GO:0000731">
    <property type="term" value="P:DNA synthesis involved in DNA repair"/>
    <property type="evidence" value="ECO:0007669"/>
    <property type="project" value="TreeGrafter"/>
</dbReference>
<feature type="domain" description="AAA+ ATPase" evidence="1">
    <location>
        <begin position="22"/>
        <end position="367"/>
    </location>
</feature>
<dbReference type="PANTHER" id="PTHR32182">
    <property type="entry name" value="DNA REPLICATION AND REPAIR PROTEIN RECF"/>
    <property type="match status" value="1"/>
</dbReference>
<dbReference type="GO" id="GO:0005524">
    <property type="term" value="F:ATP binding"/>
    <property type="evidence" value="ECO:0007669"/>
    <property type="project" value="InterPro"/>
</dbReference>
<dbReference type="SMART" id="SM00382">
    <property type="entry name" value="AAA"/>
    <property type="match status" value="1"/>
</dbReference>
<organism evidence="2 3">
    <name type="scientific">Kouleothrix aurantiaca</name>
    <dbReference type="NCBI Taxonomy" id="186479"/>
    <lineage>
        <taxon>Bacteria</taxon>
        <taxon>Bacillati</taxon>
        <taxon>Chloroflexota</taxon>
        <taxon>Chloroflexia</taxon>
        <taxon>Chloroflexales</taxon>
        <taxon>Roseiflexineae</taxon>
        <taxon>Roseiflexaceae</taxon>
        <taxon>Kouleothrix</taxon>
    </lineage>
</organism>
<dbReference type="InterPro" id="IPR003593">
    <property type="entry name" value="AAA+_ATPase"/>
</dbReference>
<comment type="caution">
    <text evidence="2">The sequence shown here is derived from an EMBL/GenBank/DDBJ whole genome shotgun (WGS) entry which is preliminary data.</text>
</comment>
<sequence>MEIKTLRLSQVRGYVQAEFQFRPGMNLLVGINGVGKSTVLDTIRILMSQILPEITATTSKADFFDTEHISIEHKFLTVEMQIETSGVEFEYFVHKQLNEYSSPAQRKSAYKPAHHVGREKRISRRRLDQEGYRRPEFADFYSDSPIPSNFKSKVEQPFAVFYSTRRSLWNRAVSAKTRQNASGQAVAFVEALSINRELSTREFAEWWLTREILADEGDSTAKPLLAALQSAALTFLDDFTSIRAIQDEGGAKLKMAKGNIELDVLQLSDGERGMLTLALDLARRLAQANPNLQDPLREGKAVVLIDELDLHLHPRWQRTIVQKLTETFPACQFIATTHSPLIIGEVQPDGLIFLTNEDGRIVIRQGDQGYGLDSSYILEHLMATNSRATPSRVQINLVEDALEEGDLSQARNHLNELRKMLHGDDDEVIRLDASINNLEALADEVDPEEE</sequence>